<evidence type="ECO:0000313" key="6">
    <source>
        <dbReference type="EMBL" id="AWV89137.1"/>
    </source>
</evidence>
<dbReference type="InterPro" id="IPR006664">
    <property type="entry name" value="OMP_bac"/>
</dbReference>
<accession>A0A2Z4FJE3</accession>
<dbReference type="InterPro" id="IPR006665">
    <property type="entry name" value="OmpA-like"/>
</dbReference>
<keyword evidence="3" id="KW-0998">Cell outer membrane</keyword>
<evidence type="ECO:0000259" key="5">
    <source>
        <dbReference type="PROSITE" id="PS51123"/>
    </source>
</evidence>
<evidence type="ECO:0000256" key="2">
    <source>
        <dbReference type="ARBA" id="ARBA00023136"/>
    </source>
</evidence>
<feature type="domain" description="OmpA-like" evidence="5">
    <location>
        <begin position="177"/>
        <end position="293"/>
    </location>
</feature>
<dbReference type="Proteomes" id="UP000249799">
    <property type="component" value="Chromosome"/>
</dbReference>
<dbReference type="InterPro" id="IPR050330">
    <property type="entry name" value="Bact_OuterMem_StrucFunc"/>
</dbReference>
<evidence type="ECO:0000256" key="3">
    <source>
        <dbReference type="ARBA" id="ARBA00023237"/>
    </source>
</evidence>
<sequence>MQSVKLTSIPSNVRFSWFFLSFFIEARLVMKLKQSVLKYGFLLLTALLFLQIGCGPDYPKCETDDHCIDSEQGQSEDRLYCVNGLCQQCRTDESCGDPSLECNAGVCEQIIGYCASVSDCPGNQKCRDNRCGSECLSNDECSGDQICDGGNCVAKPECSSNGDCADGQNCDNGQCVAAPVATCQLETVYFDYDASAIKSNERNTLNANAQCIKDENLSVEVVGNADERGTTEYNIALGERRANSVKAYLKRLGVNSNSVDTISYGDQRLVRQCGEQGAESCHQQNRRVEFNVR</sequence>
<dbReference type="EMBL" id="CP030032">
    <property type="protein sequence ID" value="AWV89137.1"/>
    <property type="molecule type" value="Genomic_DNA"/>
</dbReference>
<dbReference type="GO" id="GO:0009279">
    <property type="term" value="C:cell outer membrane"/>
    <property type="evidence" value="ECO:0007669"/>
    <property type="project" value="UniProtKB-SubCell"/>
</dbReference>
<keyword evidence="7" id="KW-1185">Reference proteome</keyword>
<dbReference type="KEGG" id="bsed:DN745_07220"/>
<dbReference type="OrthoDB" id="9809164at2"/>
<proteinExistence type="predicted"/>
<gene>
    <name evidence="6" type="ORF">DN745_07220</name>
</gene>
<dbReference type="Gene3D" id="3.30.1330.60">
    <property type="entry name" value="OmpA-like domain"/>
    <property type="match status" value="1"/>
</dbReference>
<organism evidence="6 7">
    <name type="scientific">Bradymonas sediminis</name>
    <dbReference type="NCBI Taxonomy" id="1548548"/>
    <lineage>
        <taxon>Bacteria</taxon>
        <taxon>Deltaproteobacteria</taxon>
        <taxon>Bradymonadales</taxon>
        <taxon>Bradymonadaceae</taxon>
        <taxon>Bradymonas</taxon>
    </lineage>
</organism>
<dbReference type="Pfam" id="PF00691">
    <property type="entry name" value="OmpA"/>
    <property type="match status" value="1"/>
</dbReference>
<dbReference type="PROSITE" id="PS01068">
    <property type="entry name" value="OMPA_1"/>
    <property type="match status" value="1"/>
</dbReference>
<dbReference type="AlphaFoldDB" id="A0A2Z4FJE3"/>
<name>A0A2Z4FJE3_9DELT</name>
<dbReference type="InterPro" id="IPR036737">
    <property type="entry name" value="OmpA-like_sf"/>
</dbReference>
<evidence type="ECO:0000256" key="4">
    <source>
        <dbReference type="PROSITE-ProRule" id="PRU00473"/>
    </source>
</evidence>
<dbReference type="SUPFAM" id="SSF103088">
    <property type="entry name" value="OmpA-like"/>
    <property type="match status" value="1"/>
</dbReference>
<dbReference type="PROSITE" id="PS51123">
    <property type="entry name" value="OMPA_2"/>
    <property type="match status" value="1"/>
</dbReference>
<keyword evidence="2 4" id="KW-0472">Membrane</keyword>
<comment type="subcellular location">
    <subcellularLocation>
        <location evidence="1">Cell outer membrane</location>
    </subcellularLocation>
</comment>
<evidence type="ECO:0000256" key="1">
    <source>
        <dbReference type="ARBA" id="ARBA00004442"/>
    </source>
</evidence>
<protein>
    <recommendedName>
        <fullName evidence="5">OmpA-like domain-containing protein</fullName>
    </recommendedName>
</protein>
<dbReference type="PANTHER" id="PTHR30329">
    <property type="entry name" value="STATOR ELEMENT OF FLAGELLAR MOTOR COMPLEX"/>
    <property type="match status" value="1"/>
</dbReference>
<dbReference type="CDD" id="cd07185">
    <property type="entry name" value="OmpA_C-like"/>
    <property type="match status" value="1"/>
</dbReference>
<evidence type="ECO:0000313" key="7">
    <source>
        <dbReference type="Proteomes" id="UP000249799"/>
    </source>
</evidence>
<dbReference type="InterPro" id="IPR006690">
    <property type="entry name" value="OMPA-like_CS"/>
</dbReference>
<dbReference type="PANTHER" id="PTHR30329:SF21">
    <property type="entry name" value="LIPOPROTEIN YIAD-RELATED"/>
    <property type="match status" value="1"/>
</dbReference>
<reference evidence="6 7" key="1">
    <citation type="submission" date="2018-06" db="EMBL/GenBank/DDBJ databases">
        <title>Lujinxingia sediminis gen. nov. sp. nov., a new facultative anaerobic member of the class Deltaproteobacteria, and proposal of Lujinxingaceae fam. nov.</title>
        <authorList>
            <person name="Guo L.-Y."/>
            <person name="Li C.-M."/>
            <person name="Wang S."/>
            <person name="Du Z.-J."/>
        </authorList>
    </citation>
    <scope>NUCLEOTIDE SEQUENCE [LARGE SCALE GENOMIC DNA]</scope>
    <source>
        <strain evidence="6 7">FA350</strain>
    </source>
</reference>
<dbReference type="PRINTS" id="PR01021">
    <property type="entry name" value="OMPADOMAIN"/>
</dbReference>